<evidence type="ECO:0000313" key="1">
    <source>
        <dbReference type="EMBL" id="PRQ09570.1"/>
    </source>
</evidence>
<accession>A0A2S9YWV4</accession>
<sequence>MEAAVNIEEPPDEDALYRHAKRDKWGVAVFLWERDGKRAFRFTDGEVRVFKKGFYELMVPAPTPDDGSADELRAKVRASASGKKEILPTVGDQLVLLLKDYPKGFAGDAWREKHRGSGRRLKRHRDPAIKQARELLAADRINEMHEHGDYAGVLESLVQVVAGTDLVPSAHVGKLRETKPTQDFSATIRDIANAPAGVTLRQFQAALVGAQGPATSWQVLTAPLALLAPHKHLCMRPSVFAVQGKIVLPRFNPPKRASETAYQRYLDVAQHVENELTELGHPPTDLLDLHDFVWMTLRPAAREELDRIHQQQTKAPAGPTTLVQLAAQQDA</sequence>
<dbReference type="OrthoDB" id="9781481at2"/>
<gene>
    <name evidence="1" type="ORF">ENSA7_06270</name>
</gene>
<dbReference type="EMBL" id="PVNL01000015">
    <property type="protein sequence ID" value="PRQ09570.1"/>
    <property type="molecule type" value="Genomic_DNA"/>
</dbReference>
<name>A0A2S9YWV4_9BACT</name>
<dbReference type="AlphaFoldDB" id="A0A2S9YWV4"/>
<dbReference type="RefSeq" id="WP_106087707.1">
    <property type="nucleotide sequence ID" value="NZ_PVNL01000015.1"/>
</dbReference>
<organism evidence="1 2">
    <name type="scientific">Enhygromyxa salina</name>
    <dbReference type="NCBI Taxonomy" id="215803"/>
    <lineage>
        <taxon>Bacteria</taxon>
        <taxon>Pseudomonadati</taxon>
        <taxon>Myxococcota</taxon>
        <taxon>Polyangia</taxon>
        <taxon>Nannocystales</taxon>
        <taxon>Nannocystaceae</taxon>
        <taxon>Enhygromyxa</taxon>
    </lineage>
</organism>
<comment type="caution">
    <text evidence="1">The sequence shown here is derived from an EMBL/GenBank/DDBJ whole genome shotgun (WGS) entry which is preliminary data.</text>
</comment>
<reference evidence="1 2" key="1">
    <citation type="submission" date="2018-03" db="EMBL/GenBank/DDBJ databases">
        <title>Draft Genome Sequences of the Obligatory Marine Myxobacteria Enhygromyxa salina SWB007.</title>
        <authorList>
            <person name="Poehlein A."/>
            <person name="Moghaddam J.A."/>
            <person name="Harms H."/>
            <person name="Alanjari M."/>
            <person name="Koenig G.M."/>
            <person name="Daniel R."/>
            <person name="Schaeberle T.F."/>
        </authorList>
    </citation>
    <scope>NUCLEOTIDE SEQUENCE [LARGE SCALE GENOMIC DNA]</scope>
    <source>
        <strain evidence="1 2">SWB007</strain>
    </source>
</reference>
<protein>
    <submittedName>
        <fullName evidence="1">Uncharacterized protein</fullName>
    </submittedName>
</protein>
<dbReference type="Proteomes" id="UP000238823">
    <property type="component" value="Unassembled WGS sequence"/>
</dbReference>
<proteinExistence type="predicted"/>
<evidence type="ECO:0000313" key="2">
    <source>
        <dbReference type="Proteomes" id="UP000238823"/>
    </source>
</evidence>